<name>A0A2W1DL03_9PLEO</name>
<accession>A0A2W1DL03</accession>
<protein>
    <submittedName>
        <fullName evidence="3">Uncharacterized protein</fullName>
    </submittedName>
</protein>
<feature type="transmembrane region" description="Helical" evidence="1">
    <location>
        <begin position="6"/>
        <end position="25"/>
    </location>
</feature>
<dbReference type="EMBL" id="NRDI02000006">
    <property type="protein sequence ID" value="KAI1515471.1"/>
    <property type="molecule type" value="Genomic_DNA"/>
</dbReference>
<keyword evidence="4" id="KW-1185">Reference proteome</keyword>
<reference evidence="4" key="4">
    <citation type="journal article" date="2022" name="Microb. Genom.">
        <title>A global pangenome for the wheat fungal pathogen Pyrenophora tritici-repentis and prediction of effector protein structural homology.</title>
        <authorList>
            <person name="Moolhuijzen P.M."/>
            <person name="See P.T."/>
            <person name="Shi G."/>
            <person name="Powell H.R."/>
            <person name="Cockram J."/>
            <person name="Jorgensen L.N."/>
            <person name="Benslimane H."/>
            <person name="Strelkov S.E."/>
            <person name="Turner J."/>
            <person name="Liu Z."/>
            <person name="Moffat C.S."/>
        </authorList>
    </citation>
    <scope>NUCLEOTIDE SEQUENCE [LARGE SCALE GENOMIC DNA]</scope>
</reference>
<reference evidence="3" key="3">
    <citation type="journal article" date="2022" name="bioRxiv">
        <title>A global pangenome for the wheat fungal pathogen Pyrenophora tritici-repentis and prediction of effector protein structural homology.</title>
        <authorList>
            <person name="Moolhuijzen P."/>
            <person name="See P.T."/>
            <person name="Shi G."/>
            <person name="Powell H.R."/>
            <person name="Cockram J."/>
            <person name="Jorgensen L.N."/>
            <person name="Benslimane H."/>
            <person name="Strelkov S.E."/>
            <person name="Turner J."/>
            <person name="Liu Z."/>
            <person name="Moffat C.S."/>
        </authorList>
    </citation>
    <scope>NUCLEOTIDE SEQUENCE</scope>
    <source>
        <strain evidence="3">86-124</strain>
    </source>
</reference>
<dbReference type="Proteomes" id="UP000249757">
    <property type="component" value="Unassembled WGS sequence"/>
</dbReference>
<dbReference type="OrthoDB" id="3001700at2759"/>
<evidence type="ECO:0000313" key="4">
    <source>
        <dbReference type="Proteomes" id="UP000249757"/>
    </source>
</evidence>
<evidence type="ECO:0000313" key="3">
    <source>
        <dbReference type="EMBL" id="KAI1515471.1"/>
    </source>
</evidence>
<evidence type="ECO:0000256" key="1">
    <source>
        <dbReference type="SAM" id="Phobius"/>
    </source>
</evidence>
<dbReference type="EMBL" id="NQIK02000008">
    <property type="protein sequence ID" value="KAF7567313.1"/>
    <property type="molecule type" value="Genomic_DNA"/>
</dbReference>
<keyword evidence="1" id="KW-0472">Membrane</keyword>
<keyword evidence="1" id="KW-0812">Transmembrane</keyword>
<proteinExistence type="predicted"/>
<sequence>MAIGIFTILAGLVALAAGYFYFFGISPEMKRKMENQALKTMGENKMSYMAKDSINKIPSSDQEDVKNLKSGISNLAGGAMQNPIGEQAARAATQAWDSATNLSKSVADQVDWNAVQSYHKAALERVSTMMGKTKDTTQHKIQKKAE</sequence>
<comment type="caution">
    <text evidence="3">The sequence shown here is derived from an EMBL/GenBank/DDBJ whole genome shotgun (WGS) entry which is preliminary data.</text>
</comment>
<gene>
    <name evidence="3" type="ORF">Ptr86124_005472</name>
    <name evidence="2" type="ORF">PtrM4_139040</name>
</gene>
<keyword evidence="1" id="KW-1133">Transmembrane helix</keyword>
<dbReference type="AlphaFoldDB" id="A0A2W1DL03"/>
<dbReference type="Proteomes" id="UP000245464">
    <property type="component" value="Chromosome 8"/>
</dbReference>
<evidence type="ECO:0000313" key="2">
    <source>
        <dbReference type="EMBL" id="KAF7567313.1"/>
    </source>
</evidence>
<reference evidence="2" key="1">
    <citation type="journal article" date="2018" name="BMC Genomics">
        <title>Comparative genomics of the wheat fungal pathogen Pyrenophora tritici-repentis reveals chromosomal variations and genome plasticity.</title>
        <authorList>
            <person name="Moolhuijzen P."/>
            <person name="See P.T."/>
            <person name="Hane J.K."/>
            <person name="Shi G."/>
            <person name="Liu Z."/>
            <person name="Oliver R.P."/>
            <person name="Moffat C.S."/>
        </authorList>
    </citation>
    <scope>NUCLEOTIDE SEQUENCE [LARGE SCALE GENOMIC DNA]</scope>
    <source>
        <strain evidence="2">M4</strain>
    </source>
</reference>
<organism evidence="3 4">
    <name type="scientific">Pyrenophora tritici-repentis</name>
    <dbReference type="NCBI Taxonomy" id="45151"/>
    <lineage>
        <taxon>Eukaryota</taxon>
        <taxon>Fungi</taxon>
        <taxon>Dikarya</taxon>
        <taxon>Ascomycota</taxon>
        <taxon>Pezizomycotina</taxon>
        <taxon>Dothideomycetes</taxon>
        <taxon>Pleosporomycetidae</taxon>
        <taxon>Pleosporales</taxon>
        <taxon>Pleosporineae</taxon>
        <taxon>Pleosporaceae</taxon>
        <taxon>Pyrenophora</taxon>
    </lineage>
</organism>
<reference evidence="3" key="2">
    <citation type="submission" date="2021-05" db="EMBL/GenBank/DDBJ databases">
        <authorList>
            <person name="Moolhuijzen P.M."/>
            <person name="Moffat C.S."/>
        </authorList>
    </citation>
    <scope>NUCLEOTIDE SEQUENCE</scope>
    <source>
        <strain evidence="3">86-124</strain>
    </source>
</reference>